<protein>
    <submittedName>
        <fullName evidence="4">NADPH-dependent FMN reductase</fullName>
    </submittedName>
</protein>
<evidence type="ECO:0000256" key="1">
    <source>
        <dbReference type="ARBA" id="ARBA00022630"/>
    </source>
</evidence>
<dbReference type="AlphaFoldDB" id="A0A1X7DGX1"/>
<dbReference type="EMBL" id="FWZU01000003">
    <property type="protein sequence ID" value="SMF15250.1"/>
    <property type="molecule type" value="Genomic_DNA"/>
</dbReference>
<dbReference type="RefSeq" id="WP_085101547.1">
    <property type="nucleotide sequence ID" value="NZ_FWZU01000003.1"/>
</dbReference>
<dbReference type="InterPro" id="IPR005025">
    <property type="entry name" value="FMN_Rdtase-like_dom"/>
</dbReference>
<dbReference type="GO" id="GO:0016491">
    <property type="term" value="F:oxidoreductase activity"/>
    <property type="evidence" value="ECO:0007669"/>
    <property type="project" value="InterPro"/>
</dbReference>
<keyword evidence="5" id="KW-1185">Reference proteome</keyword>
<evidence type="ECO:0000256" key="2">
    <source>
        <dbReference type="ARBA" id="ARBA00022643"/>
    </source>
</evidence>
<dbReference type="PANTHER" id="PTHR43278">
    <property type="entry name" value="NAD(P)H-DEPENDENT FMN-CONTAINING OXIDOREDUCTASE YWQN-RELATED"/>
    <property type="match status" value="1"/>
</dbReference>
<evidence type="ECO:0000313" key="4">
    <source>
        <dbReference type="EMBL" id="SMF15250.1"/>
    </source>
</evidence>
<dbReference type="PANTHER" id="PTHR43278:SF2">
    <property type="entry name" value="IRON-SULFUR FLAVOPROTEIN"/>
    <property type="match status" value="1"/>
</dbReference>
<evidence type="ECO:0000313" key="5">
    <source>
        <dbReference type="Proteomes" id="UP000192906"/>
    </source>
</evidence>
<feature type="domain" description="NADPH-dependent FMN reductase-like" evidence="3">
    <location>
        <begin position="1"/>
        <end position="116"/>
    </location>
</feature>
<reference evidence="5" key="1">
    <citation type="submission" date="2017-04" db="EMBL/GenBank/DDBJ databases">
        <authorList>
            <person name="Varghese N."/>
            <person name="Submissions S."/>
        </authorList>
    </citation>
    <scope>NUCLEOTIDE SEQUENCE [LARGE SCALE GENOMIC DNA]</scope>
    <source>
        <strain evidence="5">K3S</strain>
    </source>
</reference>
<proteinExistence type="predicted"/>
<dbReference type="Proteomes" id="UP000192906">
    <property type="component" value="Unassembled WGS sequence"/>
</dbReference>
<dbReference type="InterPro" id="IPR051796">
    <property type="entry name" value="ISF_SsuE-like"/>
</dbReference>
<dbReference type="SUPFAM" id="SSF52218">
    <property type="entry name" value="Flavoproteins"/>
    <property type="match status" value="1"/>
</dbReference>
<keyword evidence="1" id="KW-0285">Flavoprotein</keyword>
<gene>
    <name evidence="4" type="ORF">SAMN06295933_1877</name>
</gene>
<evidence type="ECO:0000259" key="3">
    <source>
        <dbReference type="Pfam" id="PF03358"/>
    </source>
</evidence>
<dbReference type="STRING" id="1519643.SAMN06295933_1877"/>
<dbReference type="Gene3D" id="3.40.50.360">
    <property type="match status" value="1"/>
</dbReference>
<dbReference type="InterPro" id="IPR029039">
    <property type="entry name" value="Flavoprotein-like_sf"/>
</dbReference>
<keyword evidence="2" id="KW-0288">FMN</keyword>
<dbReference type="OrthoDB" id="6398207at2"/>
<name>A0A1X7DGX1_9BACT</name>
<accession>A0A1X7DGX1</accession>
<dbReference type="Pfam" id="PF03358">
    <property type="entry name" value="FMN_red"/>
    <property type="match status" value="1"/>
</dbReference>
<organism evidence="4 5">
    <name type="scientific">Desulfovibrio gilichinskyi</name>
    <dbReference type="NCBI Taxonomy" id="1519643"/>
    <lineage>
        <taxon>Bacteria</taxon>
        <taxon>Pseudomonadati</taxon>
        <taxon>Thermodesulfobacteriota</taxon>
        <taxon>Desulfovibrionia</taxon>
        <taxon>Desulfovibrionales</taxon>
        <taxon>Desulfovibrionaceae</taxon>
        <taxon>Desulfovibrio</taxon>
    </lineage>
</organism>
<sequence length="218" mass="24135">MKAIAVNGSPRKKGNTATLLEHALNGAESKGADIEMVNLYGLNFKGCISCFECKKLGGKSYGKCAFKDELTPLLEKISEADVLIMGTPIYFSSETGAIRSFLERLLFQSLTYTPGYVSIFPGKIQAGLIYTMNVTEENMVTYHYDKSIAGTRGAISRNFGNCDLLICSDTYQFKDYSKYESSVWDAEAKLKRHKEIFPLDCKKAYEMGVKLTSDVANG</sequence>